<dbReference type="AlphaFoldDB" id="A0A2U3LXD2"/>
<feature type="transmembrane region" description="Helical" evidence="1">
    <location>
        <begin position="115"/>
        <end position="137"/>
    </location>
</feature>
<feature type="transmembrane region" description="Helical" evidence="1">
    <location>
        <begin position="44"/>
        <end position="63"/>
    </location>
</feature>
<feature type="transmembrane region" description="Helical" evidence="1">
    <location>
        <begin position="246"/>
        <end position="272"/>
    </location>
</feature>
<sequence length="279" mass="31028">MRVGIMEQFLLESFKFSILETISLVGPLIVIGLVLGLMERKANAYLFAAFGYKGVLATAWIGTPVHEMGHALMCLIFGHNIIDMSLLRINRANGTLGYVTHSYNPRSVYQTIGNFFIGIAPIFSGIGALFLGLYYLLPSSYKVFAVYLQADVMTKPLDLTFVKGLASASLVLIQSIFTLSNLFNPFFWIFLIIAIGISSHMALSWADIKGATRGLVLLYVILCILTMLSYLMRFNSYGYISHLARYNAYLLAFSALGLIFSFFTLGLSYTILHIKMAKL</sequence>
<keyword evidence="1" id="KW-0472">Membrane</keyword>
<organism evidence="2 3">
    <name type="scientific">Candidatus Desulfosporosinus infrequens</name>
    <dbReference type="NCBI Taxonomy" id="2043169"/>
    <lineage>
        <taxon>Bacteria</taxon>
        <taxon>Bacillati</taxon>
        <taxon>Bacillota</taxon>
        <taxon>Clostridia</taxon>
        <taxon>Eubacteriales</taxon>
        <taxon>Desulfitobacteriaceae</taxon>
        <taxon>Desulfosporosinus</taxon>
    </lineage>
</organism>
<dbReference type="Proteomes" id="UP000238916">
    <property type="component" value="Unassembled WGS sequence"/>
</dbReference>
<evidence type="ECO:0000256" key="1">
    <source>
        <dbReference type="SAM" id="Phobius"/>
    </source>
</evidence>
<feature type="transmembrane region" description="Helical" evidence="1">
    <location>
        <begin position="185"/>
        <end position="203"/>
    </location>
</feature>
<proteinExistence type="predicted"/>
<reference evidence="3" key="1">
    <citation type="submission" date="2018-02" db="EMBL/GenBank/DDBJ databases">
        <authorList>
            <person name="Hausmann B."/>
        </authorList>
    </citation>
    <scope>NUCLEOTIDE SEQUENCE [LARGE SCALE GENOMIC DNA]</scope>
    <source>
        <strain evidence="3">Peat soil MAG SbF1</strain>
    </source>
</reference>
<feature type="transmembrane region" description="Helical" evidence="1">
    <location>
        <begin position="215"/>
        <end position="234"/>
    </location>
</feature>
<dbReference type="EMBL" id="OMOF01000912">
    <property type="protein sequence ID" value="SPF56509.1"/>
    <property type="molecule type" value="Genomic_DNA"/>
</dbReference>
<keyword evidence="1" id="KW-1133">Transmembrane helix</keyword>
<evidence type="ECO:0000313" key="2">
    <source>
        <dbReference type="EMBL" id="SPF56509.1"/>
    </source>
</evidence>
<protein>
    <submittedName>
        <fullName evidence="2">Uncharacterized protein</fullName>
    </submittedName>
</protein>
<accession>A0A2U3LXD2</accession>
<name>A0A2U3LXD2_9FIRM</name>
<evidence type="ECO:0000313" key="3">
    <source>
        <dbReference type="Proteomes" id="UP000238916"/>
    </source>
</evidence>
<feature type="transmembrane region" description="Helical" evidence="1">
    <location>
        <begin position="157"/>
        <end position="179"/>
    </location>
</feature>
<feature type="transmembrane region" description="Helical" evidence="1">
    <location>
        <begin position="16"/>
        <end position="37"/>
    </location>
</feature>
<keyword evidence="1" id="KW-0812">Transmembrane</keyword>
<dbReference type="OrthoDB" id="258743at2"/>
<gene>
    <name evidence="2" type="ORF">SBF1_920013</name>
</gene>